<feature type="transmembrane region" description="Helical" evidence="1">
    <location>
        <begin position="388"/>
        <end position="406"/>
    </location>
</feature>
<evidence type="ECO:0000313" key="7">
    <source>
        <dbReference type="Proteomes" id="UP000196386"/>
    </source>
</evidence>
<feature type="transmembrane region" description="Helical" evidence="1">
    <location>
        <begin position="435"/>
        <end position="452"/>
    </location>
</feature>
<dbReference type="PANTHER" id="PTHR35342:SF5">
    <property type="entry name" value="TRICARBOXYLIC TRANSPORT PROTEIN"/>
    <property type="match status" value="1"/>
</dbReference>
<evidence type="ECO:0000313" key="3">
    <source>
        <dbReference type="EMBL" id="CUP92048.1"/>
    </source>
</evidence>
<dbReference type="EMBL" id="QVME01000012">
    <property type="protein sequence ID" value="RGE65608.1"/>
    <property type="molecule type" value="Genomic_DNA"/>
</dbReference>
<keyword evidence="1" id="KW-0472">Membrane</keyword>
<accession>A0A174S8N6</accession>
<dbReference type="GeneID" id="72462477"/>
<keyword evidence="1" id="KW-0812">Transmembrane</keyword>
<sequence>MELLWSTLVGIFTTDVFFYCLLGVVAGMVIGTLPGLSATMGIAILTPLTFWLEPAQGMAVLLGVYNSAIWAGGISAILINTPGTPASIAQTFDGYALVKEGKIAKALNINTIFSCFGGLVGTIVLIVASFPVARFALSFGPPEMFALSFFGLSMMIGVSGGNILKGLFAGIAGFMISTIGLDPMFSVPRFTFGNVNLLSGVQFVVVLVGMFGVGEVLYQVSNRVKGEQTRKAEIKRVKGDSLLTKKEWKDCAVPTVISALISAVIGAIPGTGGDIASIICWQQAKNMSKDPDSYGKGNITGLCVTSCANNAVIGGAMTTMMTLGIPGDGVTAVLIGSLMMYGMQPGPQMFVEHADFVYNVMALMVVGYIMIMILGLASSKLATLILKVKQEVIWVIVVGFCVLGSYAVNNSMFDVIVMFFAGIIGFICKKADIPLGPFILALLLGPIAESNFRRSMALSMGDASIFFTRPITVVLLLLTAASLIVPVVREGMKRKKSQVPA</sequence>
<dbReference type="Proteomes" id="UP000260828">
    <property type="component" value="Unassembled WGS sequence"/>
</dbReference>
<dbReference type="RefSeq" id="WP_006875964.1">
    <property type="nucleotide sequence ID" value="NZ_CABIWA010000018.1"/>
</dbReference>
<proteinExistence type="predicted"/>
<feature type="transmembrane region" description="Helical" evidence="1">
    <location>
        <begin position="323"/>
        <end position="344"/>
    </location>
</feature>
<reference evidence="4" key="3">
    <citation type="journal article" date="2018" name="BMC Genomics">
        <title>Whole genome sequencing and function prediction of 133 gut anaerobes isolated from chicken caecum in pure cultures.</title>
        <authorList>
            <person name="Medvecky M."/>
            <person name="Cejkova D."/>
            <person name="Polansky O."/>
            <person name="Karasova D."/>
            <person name="Kubasova T."/>
            <person name="Cizek A."/>
            <person name="Rychlik I."/>
        </authorList>
    </citation>
    <scope>NUCLEOTIDE SEQUENCE</scope>
    <source>
        <strain evidence="4">An175</strain>
    </source>
</reference>
<feature type="transmembrane region" description="Helical" evidence="1">
    <location>
        <begin position="111"/>
        <end position="133"/>
    </location>
</feature>
<reference evidence="7" key="2">
    <citation type="submission" date="2017-04" db="EMBL/GenBank/DDBJ databases">
        <title>Function of individual gut microbiota members based on whole genome sequencing of pure cultures obtained from chicken caecum.</title>
        <authorList>
            <person name="Medvecky M."/>
            <person name="Cejkova D."/>
            <person name="Polansky O."/>
            <person name="Karasova D."/>
            <person name="Kubasova T."/>
            <person name="Cizek A."/>
            <person name="Rychlik I."/>
        </authorList>
    </citation>
    <scope>NUCLEOTIDE SEQUENCE [LARGE SCALE GENOMIC DNA]</scope>
    <source>
        <strain evidence="7">An175</strain>
    </source>
</reference>
<feature type="transmembrane region" description="Helical" evidence="1">
    <location>
        <begin position="412"/>
        <end position="428"/>
    </location>
</feature>
<evidence type="ECO:0000313" key="5">
    <source>
        <dbReference type="EMBL" id="RGE65608.1"/>
    </source>
</evidence>
<organism evidence="3 6">
    <name type="scientific">Anaerotruncus colihominis</name>
    <dbReference type="NCBI Taxonomy" id="169435"/>
    <lineage>
        <taxon>Bacteria</taxon>
        <taxon>Bacillati</taxon>
        <taxon>Bacillota</taxon>
        <taxon>Clostridia</taxon>
        <taxon>Eubacteriales</taxon>
        <taxon>Oscillospiraceae</taxon>
        <taxon>Anaerotruncus</taxon>
    </lineage>
</organism>
<evidence type="ECO:0000313" key="8">
    <source>
        <dbReference type="Proteomes" id="UP000260828"/>
    </source>
</evidence>
<evidence type="ECO:0000313" key="6">
    <source>
        <dbReference type="Proteomes" id="UP000095765"/>
    </source>
</evidence>
<name>A0A174S8N6_9FIRM</name>
<dbReference type="OrthoDB" id="9781349at2"/>
<keyword evidence="1" id="KW-1133">Transmembrane helix</keyword>
<feature type="transmembrane region" description="Helical" evidence="1">
    <location>
        <begin position="57"/>
        <end position="79"/>
    </location>
</feature>
<feature type="transmembrane region" description="Helical" evidence="1">
    <location>
        <begin position="16"/>
        <end position="45"/>
    </location>
</feature>
<feature type="transmembrane region" description="Helical" evidence="1">
    <location>
        <begin position="464"/>
        <end position="488"/>
    </location>
</feature>
<feature type="transmembrane region" description="Helical" evidence="1">
    <location>
        <begin position="145"/>
        <end position="177"/>
    </location>
</feature>
<dbReference type="PANTHER" id="PTHR35342">
    <property type="entry name" value="TRICARBOXYLIC TRANSPORT PROTEIN"/>
    <property type="match status" value="1"/>
</dbReference>
<protein>
    <submittedName>
        <fullName evidence="3">Tripartite tricarboxylate transporter TctA family</fullName>
    </submittedName>
</protein>
<dbReference type="EMBL" id="NFKP01000006">
    <property type="protein sequence ID" value="OUP70041.1"/>
    <property type="molecule type" value="Genomic_DNA"/>
</dbReference>
<dbReference type="Proteomes" id="UP000095765">
    <property type="component" value="Unassembled WGS sequence"/>
</dbReference>
<evidence type="ECO:0000256" key="1">
    <source>
        <dbReference type="SAM" id="Phobius"/>
    </source>
</evidence>
<feature type="transmembrane region" description="Helical" evidence="1">
    <location>
        <begin position="356"/>
        <end position="376"/>
    </location>
</feature>
<dbReference type="AlphaFoldDB" id="A0A174S8N6"/>
<feature type="transmembrane region" description="Helical" evidence="1">
    <location>
        <begin position="197"/>
        <end position="218"/>
    </location>
</feature>
<feature type="domain" description="DUF112" evidence="2">
    <location>
        <begin position="18"/>
        <end position="440"/>
    </location>
</feature>
<reference evidence="3 6" key="1">
    <citation type="submission" date="2015-09" db="EMBL/GenBank/DDBJ databases">
        <authorList>
            <consortium name="Pathogen Informatics"/>
        </authorList>
    </citation>
    <scope>NUCLEOTIDE SEQUENCE [LARGE SCALE GENOMIC DNA]</scope>
    <source>
        <strain evidence="3 6">2789STDY5834939</strain>
    </source>
</reference>
<reference evidence="5 8" key="4">
    <citation type="submission" date="2018-08" db="EMBL/GenBank/DDBJ databases">
        <title>A genome reference for cultivated species of the human gut microbiota.</title>
        <authorList>
            <person name="Zou Y."/>
            <person name="Xue W."/>
            <person name="Luo G."/>
        </authorList>
    </citation>
    <scope>NUCLEOTIDE SEQUENCE [LARGE SCALE GENOMIC DNA]</scope>
    <source>
        <strain evidence="5 8">TF05-12AC</strain>
    </source>
</reference>
<dbReference type="EMBL" id="CZBE01000016">
    <property type="protein sequence ID" value="CUP92048.1"/>
    <property type="molecule type" value="Genomic_DNA"/>
</dbReference>
<evidence type="ECO:0000313" key="4">
    <source>
        <dbReference type="EMBL" id="OUP70041.1"/>
    </source>
</evidence>
<dbReference type="Proteomes" id="UP000196386">
    <property type="component" value="Unassembled WGS sequence"/>
</dbReference>
<evidence type="ECO:0000259" key="2">
    <source>
        <dbReference type="Pfam" id="PF01970"/>
    </source>
</evidence>
<dbReference type="Pfam" id="PF01970">
    <property type="entry name" value="TctA"/>
    <property type="match status" value="1"/>
</dbReference>
<gene>
    <name evidence="4" type="ORF">B5F11_06865</name>
    <name evidence="5" type="ORF">DXC40_16465</name>
    <name evidence="3" type="ORF">ERS852551_02397</name>
</gene>
<dbReference type="InterPro" id="IPR002823">
    <property type="entry name" value="DUF112_TM"/>
</dbReference>